<proteinExistence type="predicted"/>
<evidence type="ECO:0000313" key="2">
    <source>
        <dbReference type="EMBL" id="MBB4120359.1"/>
    </source>
</evidence>
<comment type="caution">
    <text evidence="2">The sequence shown here is derived from an EMBL/GenBank/DDBJ whole genome shotgun (WGS) entry which is preliminary data.</text>
</comment>
<evidence type="ECO:0000256" key="1">
    <source>
        <dbReference type="SAM" id="MobiDB-lite"/>
    </source>
</evidence>
<keyword evidence="3" id="KW-1185">Reference proteome</keyword>
<evidence type="ECO:0000313" key="3">
    <source>
        <dbReference type="Proteomes" id="UP000530571"/>
    </source>
</evidence>
<sequence>MRSGTGLIEGVKGRGWQGLHSCQIALQPFSDRLALTAQPVTLALAALFFQKGLDIPRVVALAGAAIAIPDQVVGQEPAEQRRPLARAIRQDLRHKAAVVVIDDRLRHGPEKGERMDVAIDPGLGYRRRISPRQEPPSLCGRSSTRSRAFCSTPPITTGKEFRHGFCSYQRNSHLPPSQTIKGDTLGNL</sequence>
<dbReference type="AlphaFoldDB" id="A0A7W6KFM7"/>
<accession>A0A7W6KFM7</accession>
<reference evidence="2 3" key="1">
    <citation type="submission" date="2020-08" db="EMBL/GenBank/DDBJ databases">
        <title>Genomic Encyclopedia of Type Strains, Phase IV (KMG-IV): sequencing the most valuable type-strain genomes for metagenomic binning, comparative biology and taxonomic classification.</title>
        <authorList>
            <person name="Goeker M."/>
        </authorList>
    </citation>
    <scope>NUCLEOTIDE SEQUENCE [LARGE SCALE GENOMIC DNA]</scope>
    <source>
        <strain evidence="2 3">DSM 28101</strain>
    </source>
</reference>
<dbReference type="Proteomes" id="UP000530571">
    <property type="component" value="Unassembled WGS sequence"/>
</dbReference>
<protein>
    <submittedName>
        <fullName evidence="2">Uncharacterized protein</fullName>
    </submittedName>
</protein>
<feature type="region of interest" description="Disordered" evidence="1">
    <location>
        <begin position="126"/>
        <end position="153"/>
    </location>
</feature>
<name>A0A7W6KFM7_9HYPH</name>
<gene>
    <name evidence="2" type="ORF">GGR30_000254</name>
</gene>
<organism evidence="2 3">
    <name type="scientific">Martelella radicis</name>
    <dbReference type="NCBI Taxonomy" id="1397476"/>
    <lineage>
        <taxon>Bacteria</taxon>
        <taxon>Pseudomonadati</taxon>
        <taxon>Pseudomonadota</taxon>
        <taxon>Alphaproteobacteria</taxon>
        <taxon>Hyphomicrobiales</taxon>
        <taxon>Aurantimonadaceae</taxon>
        <taxon>Martelella</taxon>
    </lineage>
</organism>
<dbReference type="EMBL" id="JACIDZ010000001">
    <property type="protein sequence ID" value="MBB4120359.1"/>
    <property type="molecule type" value="Genomic_DNA"/>
</dbReference>